<dbReference type="PANTHER" id="PTHR16036:SF2">
    <property type="entry name" value="TRNA ENDONUCLEASE ANKZF1"/>
    <property type="match status" value="1"/>
</dbReference>
<dbReference type="InterPro" id="IPR047139">
    <property type="entry name" value="ANKZ1/VMS1"/>
</dbReference>
<evidence type="ECO:0000313" key="2">
    <source>
        <dbReference type="EMBL" id="KHJ86114.1"/>
    </source>
</evidence>
<feature type="region of interest" description="Disordered" evidence="1">
    <location>
        <begin position="122"/>
        <end position="149"/>
    </location>
</feature>
<accession>A0A0B1SMH2</accession>
<dbReference type="AlphaFoldDB" id="A0A0B1SMH2"/>
<evidence type="ECO:0000313" key="3">
    <source>
        <dbReference type="Proteomes" id="UP000053660"/>
    </source>
</evidence>
<reference evidence="2 3" key="1">
    <citation type="submission" date="2014-03" db="EMBL/GenBank/DDBJ databases">
        <title>Draft genome of the hookworm Oesophagostomum dentatum.</title>
        <authorList>
            <person name="Mitreva M."/>
        </authorList>
    </citation>
    <scope>NUCLEOTIDE SEQUENCE [LARGE SCALE GENOMIC DNA]</scope>
    <source>
        <strain evidence="2 3">OD-Hann</strain>
    </source>
</reference>
<name>A0A0B1SMH2_OESDE</name>
<dbReference type="GO" id="GO:0036503">
    <property type="term" value="P:ERAD pathway"/>
    <property type="evidence" value="ECO:0007669"/>
    <property type="project" value="TreeGrafter"/>
</dbReference>
<dbReference type="EMBL" id="KN561504">
    <property type="protein sequence ID" value="KHJ86114.1"/>
    <property type="molecule type" value="Genomic_DNA"/>
</dbReference>
<gene>
    <name evidence="2" type="ORF">OESDEN_14146</name>
</gene>
<dbReference type="PANTHER" id="PTHR16036">
    <property type="entry name" value="ANKYRIN REPEAT AND ZINC FINGER DOMAIN-CONTAINING PROTEIN 1"/>
    <property type="match status" value="1"/>
</dbReference>
<organism evidence="2 3">
    <name type="scientific">Oesophagostomum dentatum</name>
    <name type="common">Nodular worm</name>
    <dbReference type="NCBI Taxonomy" id="61180"/>
    <lineage>
        <taxon>Eukaryota</taxon>
        <taxon>Metazoa</taxon>
        <taxon>Ecdysozoa</taxon>
        <taxon>Nematoda</taxon>
        <taxon>Chromadorea</taxon>
        <taxon>Rhabditida</taxon>
        <taxon>Rhabditina</taxon>
        <taxon>Rhabditomorpha</taxon>
        <taxon>Strongyloidea</taxon>
        <taxon>Strongylidae</taxon>
        <taxon>Oesophagostomum</taxon>
    </lineage>
</organism>
<evidence type="ECO:0000256" key="1">
    <source>
        <dbReference type="SAM" id="MobiDB-lite"/>
    </source>
</evidence>
<proteinExistence type="predicted"/>
<feature type="non-terminal residue" evidence="2">
    <location>
        <position position="170"/>
    </location>
</feature>
<dbReference type="Proteomes" id="UP000053660">
    <property type="component" value="Unassembled WGS sequence"/>
</dbReference>
<protein>
    <submittedName>
        <fullName evidence="2">Uncharacterized protein</fullName>
    </submittedName>
</protein>
<keyword evidence="3" id="KW-1185">Reference proteome</keyword>
<sequence>MTLPPFIELTTLRFEGVNPNQVSISLHDVRWQTGAIEELEARIGAHEDEEQQQDVAGEKVCGEFDPFEGLDSEGEHKCTSCGWSLDDEDRDAILGHYKSQWHWFNLKHVLKGRPALTEEEFEELEEEERKGDEPESSSSDSDDSDYDDVLRKLGSSHLHFVHNDEVFSMY</sequence>